<sequence>MRASDIATYDDDADVDDNDDDDDDDDDDDGDTDNNDNDDNGNEILPYDNVYHQKELNWLRAITNRQKAKIEELNEGKKMLSIEVAQLKDIILNEKLIEDLNNFKREYVFLLQSCIEIPLDEQQSVNVLQVKLLGSHIHKKRVISLLNEAREIDPTLPTFESLILFGNYLDIFGFQRSFDDEQLALHYICTQLYALYLECAPAQLQHRITWKRYLNDCNYQRCNKNEVRMLVQTGVPGDLRPTIWKLLIHQQIADIKKKFGKYYFRDLCNTRGSLDETEYRDNHQKQIALDLLRTLPGNIHFMSPTCKGIQQLEQVLRAFCFHNPVIGYCQGMNFIAGTAMLFLGVEDTFWFLVAVTEKYFDKSYFDYALTGAQADQEVLKELVARRLPRLAAHLDQCGIDLATVTLNWFLAVFYGAVPFQTMIRIWDYFLLDGTNVLFRFALAILSIHEKEVLQRSDTISVIKILKASVRLTYDYDGLVNLAFDSKHPFPTNSEIEHKQKWYLNILRKRLNRKEKLRKVFTLLSLERSRFPTIEVVTFSTDQEGTVYVCAGHQTKGIIARFNLISKISTMGKLDTEFDCKIFSMALREGEIAYVSLLSRYIAALQIKGTKSEILWEIKISDIALKLLYKDKLLYAALANGVLTIFENVNEIVPTVIEIHNLPISTAPITEMSIVDDTLWLASACKITIICTKSLITLRKIYVETLESVYGSPMFEKISCLCPSSYGVWIATAHSQVLQLWKDNECILILDLGKEQYNNAPQRPTEITSVMCVREQVWIGTVDGYLLIYHIISHQYQQAATNNTIHSNSLSKPMITIDSPINSSSDSIYNKPLTKVPVRKRSAFHQLTITKNDHKIDAKYWQTTDDNDNSKNLDIGLASPSISHHSLEFDNLFQHYSEEDNDKRRKVHENNESWRYNKSKITLVLEMKLKISDKQVRCCAHTRIGEETMVVTCAGDYGDTESILKWTIDRKVEDGRELWVNDPVIDAPN</sequence>
<dbReference type="InterPro" id="IPR050302">
    <property type="entry name" value="Rab_GAP_TBC_domain"/>
</dbReference>
<feature type="region of interest" description="Disordered" evidence="1">
    <location>
        <begin position="1"/>
        <end position="45"/>
    </location>
</feature>
<dbReference type="InterPro" id="IPR035969">
    <property type="entry name" value="Rab-GAP_TBC_sf"/>
</dbReference>
<keyword evidence="4" id="KW-1185">Reference proteome</keyword>
<protein>
    <recommendedName>
        <fullName evidence="2">Rab-GAP TBC domain-containing protein</fullName>
    </recommendedName>
</protein>
<dbReference type="InterPro" id="IPR036322">
    <property type="entry name" value="WD40_repeat_dom_sf"/>
</dbReference>
<dbReference type="AlphaFoldDB" id="A0A8J2M3V5"/>
<evidence type="ECO:0000259" key="2">
    <source>
        <dbReference type="PROSITE" id="PS50086"/>
    </source>
</evidence>
<dbReference type="EMBL" id="CAKAEH010001316">
    <property type="protein sequence ID" value="CAG9534604.1"/>
    <property type="molecule type" value="Genomic_DNA"/>
</dbReference>
<dbReference type="GO" id="GO:0005096">
    <property type="term" value="F:GTPase activator activity"/>
    <property type="evidence" value="ECO:0007669"/>
    <property type="project" value="TreeGrafter"/>
</dbReference>
<comment type="caution">
    <text evidence="3">The sequence shown here is derived from an EMBL/GenBank/DDBJ whole genome shotgun (WGS) entry which is preliminary data.</text>
</comment>
<evidence type="ECO:0000313" key="3">
    <source>
        <dbReference type="EMBL" id="CAG9534604.1"/>
    </source>
</evidence>
<organism evidence="3 4">
    <name type="scientific">Cercopithifilaria johnstoni</name>
    <dbReference type="NCBI Taxonomy" id="2874296"/>
    <lineage>
        <taxon>Eukaryota</taxon>
        <taxon>Metazoa</taxon>
        <taxon>Ecdysozoa</taxon>
        <taxon>Nematoda</taxon>
        <taxon>Chromadorea</taxon>
        <taxon>Rhabditida</taxon>
        <taxon>Spirurina</taxon>
        <taxon>Spiruromorpha</taxon>
        <taxon>Filarioidea</taxon>
        <taxon>Onchocercidae</taxon>
        <taxon>Cercopithifilaria</taxon>
    </lineage>
</organism>
<dbReference type="PANTHER" id="PTHR47219">
    <property type="entry name" value="RAB GTPASE-ACTIVATING PROTEIN 1-LIKE"/>
    <property type="match status" value="1"/>
</dbReference>
<dbReference type="Pfam" id="PF00566">
    <property type="entry name" value="RabGAP-TBC"/>
    <property type="match status" value="1"/>
</dbReference>
<evidence type="ECO:0000313" key="4">
    <source>
        <dbReference type="Proteomes" id="UP000746747"/>
    </source>
</evidence>
<accession>A0A8J2M3V5</accession>
<name>A0A8J2M3V5_9BILA</name>
<dbReference type="SMART" id="SM00164">
    <property type="entry name" value="TBC"/>
    <property type="match status" value="1"/>
</dbReference>
<dbReference type="FunFam" id="1.10.8.270:FF:000026">
    <property type="entry name" value="TBC (Tre-2/Bub2/Cdc16) domain family"/>
    <property type="match status" value="1"/>
</dbReference>
<evidence type="ECO:0000256" key="1">
    <source>
        <dbReference type="SAM" id="MobiDB-lite"/>
    </source>
</evidence>
<dbReference type="InterPro" id="IPR000195">
    <property type="entry name" value="Rab-GAP-TBC_dom"/>
</dbReference>
<dbReference type="Proteomes" id="UP000746747">
    <property type="component" value="Unassembled WGS sequence"/>
</dbReference>
<dbReference type="Pfam" id="PF19056">
    <property type="entry name" value="WD40_2"/>
    <property type="match status" value="1"/>
</dbReference>
<feature type="compositionally biased region" description="Acidic residues" evidence="1">
    <location>
        <begin position="8"/>
        <end position="41"/>
    </location>
</feature>
<feature type="domain" description="Rab-GAP TBC" evidence="2">
    <location>
        <begin position="234"/>
        <end position="433"/>
    </location>
</feature>
<dbReference type="GO" id="GO:0031267">
    <property type="term" value="F:small GTPase binding"/>
    <property type="evidence" value="ECO:0007669"/>
    <property type="project" value="TreeGrafter"/>
</dbReference>
<proteinExistence type="predicted"/>
<dbReference type="OrthoDB" id="294251at2759"/>
<dbReference type="PROSITE" id="PS50086">
    <property type="entry name" value="TBC_RABGAP"/>
    <property type="match status" value="1"/>
</dbReference>
<dbReference type="SUPFAM" id="SSF47923">
    <property type="entry name" value="Ypt/Rab-GAP domain of gyp1p"/>
    <property type="match status" value="2"/>
</dbReference>
<dbReference type="PANTHER" id="PTHR47219:SF20">
    <property type="entry name" value="TBC1 DOMAIN FAMILY MEMBER 2B"/>
    <property type="match status" value="1"/>
</dbReference>
<dbReference type="Gene3D" id="1.10.472.80">
    <property type="entry name" value="Ypt/Rab-GAP domain of gyp1p, domain 3"/>
    <property type="match status" value="1"/>
</dbReference>
<reference evidence="3" key="1">
    <citation type="submission" date="2021-09" db="EMBL/GenBank/DDBJ databases">
        <authorList>
            <consortium name="Pathogen Informatics"/>
        </authorList>
    </citation>
    <scope>NUCLEOTIDE SEQUENCE</scope>
</reference>
<dbReference type="SUPFAM" id="SSF50978">
    <property type="entry name" value="WD40 repeat-like"/>
    <property type="match status" value="1"/>
</dbReference>
<gene>
    <name evidence="3" type="ORF">CJOHNSTONI_LOCUS4727</name>
</gene>
<dbReference type="Gene3D" id="1.10.10.2750">
    <property type="match status" value="1"/>
</dbReference>
<dbReference type="Gene3D" id="1.10.8.270">
    <property type="entry name" value="putative rabgap domain of human tbc1 domain family member 14 like domains"/>
    <property type="match status" value="1"/>
</dbReference>